<dbReference type="SUPFAM" id="SSF51430">
    <property type="entry name" value="NAD(P)-linked oxidoreductase"/>
    <property type="match status" value="1"/>
</dbReference>
<sequence length="332" mass="37544">MQTNQVLPVDPAKVSKKTLYTGAKIPAVGLGTFGSDNYNANTIADAVEQAIRLGYRHIDCASVYGNEKEIGAAIAKVIKEGVVTREELWITSKVWNDSHRRVAESARKSLKDLQLDYLDLYLVHWPFPNFHAPKVDVDSRDPNAKPYIHEDYMQTWRAMEKLVDEGLVRHIGTSNMTVSKLELLLRDCRIKPACNEMEMHPHFQQQALFDFVTQNGIVAIGYCPIGSPNRPERDKTADDTVPIEDPVIVAIAQAHGIHPAVVCIKWAVQNGQIPIPFSVKPEKYMSNLRATTEDPLTEYEMKAIQAIDRNCRFIKGQVFTWEGATWEDLWKD</sequence>
<gene>
    <name evidence="3" type="ORF">EZS27_021215</name>
</gene>
<dbReference type="Gene3D" id="3.20.20.100">
    <property type="entry name" value="NADP-dependent oxidoreductase domain"/>
    <property type="match status" value="1"/>
</dbReference>
<evidence type="ECO:0000256" key="1">
    <source>
        <dbReference type="ARBA" id="ARBA00023002"/>
    </source>
</evidence>
<dbReference type="EC" id="1.1.1.184" evidence="3"/>
<name>A0A5J4R9M0_9ZZZZ</name>
<dbReference type="InterPro" id="IPR020471">
    <property type="entry name" value="AKR"/>
</dbReference>
<dbReference type="Pfam" id="PF00248">
    <property type="entry name" value="Aldo_ket_red"/>
    <property type="match status" value="1"/>
</dbReference>
<evidence type="ECO:0000313" key="3">
    <source>
        <dbReference type="EMBL" id="KAA6330034.1"/>
    </source>
</evidence>
<dbReference type="PIRSF" id="PIRSF000097">
    <property type="entry name" value="AKR"/>
    <property type="match status" value="1"/>
</dbReference>
<dbReference type="InterPro" id="IPR036812">
    <property type="entry name" value="NAD(P)_OxRdtase_dom_sf"/>
</dbReference>
<dbReference type="AlphaFoldDB" id="A0A5J4R9M0"/>
<proteinExistence type="predicted"/>
<dbReference type="PRINTS" id="PR00069">
    <property type="entry name" value="ALDKETRDTASE"/>
</dbReference>
<evidence type="ECO:0000259" key="2">
    <source>
        <dbReference type="Pfam" id="PF00248"/>
    </source>
</evidence>
<reference evidence="3" key="1">
    <citation type="submission" date="2019-03" db="EMBL/GenBank/DDBJ databases">
        <title>Single cell metagenomics reveals metabolic interactions within the superorganism composed of flagellate Streblomastix strix and complex community of Bacteroidetes bacteria on its surface.</title>
        <authorList>
            <person name="Treitli S.C."/>
            <person name="Kolisko M."/>
            <person name="Husnik F."/>
            <person name="Keeling P."/>
            <person name="Hampl V."/>
        </authorList>
    </citation>
    <scope>NUCLEOTIDE SEQUENCE</scope>
    <source>
        <strain evidence="3">STM</strain>
    </source>
</reference>
<accession>A0A5J4R9M0</accession>
<feature type="domain" description="NADP-dependent oxidoreductase" evidence="2">
    <location>
        <begin position="28"/>
        <end position="308"/>
    </location>
</feature>
<dbReference type="PANTHER" id="PTHR11732">
    <property type="entry name" value="ALDO/KETO REDUCTASE"/>
    <property type="match status" value="1"/>
</dbReference>
<comment type="caution">
    <text evidence="3">The sequence shown here is derived from an EMBL/GenBank/DDBJ whole genome shotgun (WGS) entry which is preliminary data.</text>
</comment>
<protein>
    <submittedName>
        <fullName evidence="3">Aldo/keto reductase</fullName>
        <ecNumber evidence="3">1.1.1.184</ecNumber>
    </submittedName>
</protein>
<organism evidence="3">
    <name type="scientific">termite gut metagenome</name>
    <dbReference type="NCBI Taxonomy" id="433724"/>
    <lineage>
        <taxon>unclassified sequences</taxon>
        <taxon>metagenomes</taxon>
        <taxon>organismal metagenomes</taxon>
    </lineage>
</organism>
<keyword evidence="1 3" id="KW-0560">Oxidoreductase</keyword>
<dbReference type="GO" id="GO:0004090">
    <property type="term" value="F:carbonyl reductase (NADPH) activity"/>
    <property type="evidence" value="ECO:0007669"/>
    <property type="project" value="UniProtKB-EC"/>
</dbReference>
<dbReference type="InterPro" id="IPR018170">
    <property type="entry name" value="Aldo/ket_reductase_CS"/>
</dbReference>
<dbReference type="InterPro" id="IPR023210">
    <property type="entry name" value="NADP_OxRdtase_dom"/>
</dbReference>
<dbReference type="EMBL" id="SNRY01001559">
    <property type="protein sequence ID" value="KAA6330034.1"/>
    <property type="molecule type" value="Genomic_DNA"/>
</dbReference>
<dbReference type="PROSITE" id="PS00798">
    <property type="entry name" value="ALDOKETO_REDUCTASE_1"/>
    <property type="match status" value="1"/>
</dbReference>
<dbReference type="FunFam" id="3.20.20.100:FF:000002">
    <property type="entry name" value="2,5-diketo-D-gluconic acid reductase A"/>
    <property type="match status" value="1"/>
</dbReference>